<dbReference type="EMBL" id="JBFRYC010000005">
    <property type="protein sequence ID" value="MEX1662053.1"/>
    <property type="molecule type" value="Genomic_DNA"/>
</dbReference>
<dbReference type="PROSITE" id="PS50987">
    <property type="entry name" value="HTH_ARSR_2"/>
    <property type="match status" value="1"/>
</dbReference>
<dbReference type="SUPFAM" id="SSF46785">
    <property type="entry name" value="Winged helix' DNA-binding domain"/>
    <property type="match status" value="1"/>
</dbReference>
<proteinExistence type="predicted"/>
<dbReference type="InterPro" id="IPR001845">
    <property type="entry name" value="HTH_ArsR_DNA-bd_dom"/>
</dbReference>
<feature type="domain" description="HTH arsR-type" evidence="2">
    <location>
        <begin position="1"/>
        <end position="94"/>
    </location>
</feature>
<dbReference type="InterPro" id="IPR036196">
    <property type="entry name" value="Ptyr_pPase_sf"/>
</dbReference>
<evidence type="ECO:0000313" key="4">
    <source>
        <dbReference type="Proteomes" id="UP001557465"/>
    </source>
</evidence>
<dbReference type="InterPro" id="IPR036390">
    <property type="entry name" value="WH_DNA-bd_sf"/>
</dbReference>
<protein>
    <submittedName>
        <fullName evidence="3">Helix-turn-helix domain-containing protein</fullName>
    </submittedName>
</protein>
<dbReference type="Pfam" id="PF01451">
    <property type="entry name" value="LMWPc"/>
    <property type="match status" value="1"/>
</dbReference>
<reference evidence="3 4" key="1">
    <citation type="journal article" date="2011" name="Int. J. Syst. Evol. Microbiol.">
        <title>Zhongshania antarctica gen. nov., sp. nov. and Zhongshania guokunii sp. nov., gammaproteobacteria respectively isolated from coastal attached (fast) ice and surface seawater of the Antarctic.</title>
        <authorList>
            <person name="Li H.J."/>
            <person name="Zhang X.Y."/>
            <person name="Chen C.X."/>
            <person name="Zhang Y.J."/>
            <person name="Gao Z.M."/>
            <person name="Yu Y."/>
            <person name="Chen X.L."/>
            <person name="Chen B."/>
            <person name="Zhang Y.Z."/>
        </authorList>
    </citation>
    <scope>NUCLEOTIDE SEQUENCE [LARGE SCALE GENOMIC DNA]</scope>
    <source>
        <strain evidence="3 4">15-R06ZXC-3</strain>
    </source>
</reference>
<dbReference type="InterPro" id="IPR023485">
    <property type="entry name" value="Ptyr_pPase"/>
</dbReference>
<dbReference type="PANTHER" id="PTHR43428">
    <property type="entry name" value="ARSENATE REDUCTASE"/>
    <property type="match status" value="1"/>
</dbReference>
<dbReference type="Pfam" id="PF12840">
    <property type="entry name" value="HTH_20"/>
    <property type="match status" value="1"/>
</dbReference>
<evidence type="ECO:0000256" key="1">
    <source>
        <dbReference type="ARBA" id="ARBA00022849"/>
    </source>
</evidence>
<dbReference type="Gene3D" id="3.40.50.2300">
    <property type="match status" value="1"/>
</dbReference>
<dbReference type="CDD" id="cd16345">
    <property type="entry name" value="LMWP_ArsC"/>
    <property type="match status" value="1"/>
</dbReference>
<evidence type="ECO:0000259" key="2">
    <source>
        <dbReference type="PROSITE" id="PS50987"/>
    </source>
</evidence>
<dbReference type="RefSeq" id="WP_368391930.1">
    <property type="nucleotide sequence ID" value="NZ_JBFRYC010000005.1"/>
</dbReference>
<dbReference type="Proteomes" id="UP001557465">
    <property type="component" value="Unassembled WGS sequence"/>
</dbReference>
<dbReference type="InterPro" id="IPR036388">
    <property type="entry name" value="WH-like_DNA-bd_sf"/>
</dbReference>
<keyword evidence="1" id="KW-0059">Arsenical resistance</keyword>
<dbReference type="SMART" id="SM00418">
    <property type="entry name" value="HTH_ARSR"/>
    <property type="match status" value="1"/>
</dbReference>
<dbReference type="InterPro" id="IPR011991">
    <property type="entry name" value="ArsR-like_HTH"/>
</dbReference>
<dbReference type="SUPFAM" id="SSF52788">
    <property type="entry name" value="Phosphotyrosine protein phosphatases I"/>
    <property type="match status" value="1"/>
</dbReference>
<dbReference type="Gene3D" id="1.10.10.10">
    <property type="entry name" value="Winged helix-like DNA-binding domain superfamily/Winged helix DNA-binding domain"/>
    <property type="match status" value="1"/>
</dbReference>
<gene>
    <name evidence="3" type="ORF">AB4874_10380</name>
</gene>
<keyword evidence="4" id="KW-1185">Reference proteome</keyword>
<name>A0ABV3TM67_9RHOB</name>
<organism evidence="3 4">
    <name type="scientific">Thioclava arctica</name>
    <dbReference type="NCBI Taxonomy" id="3238301"/>
    <lineage>
        <taxon>Bacteria</taxon>
        <taxon>Pseudomonadati</taxon>
        <taxon>Pseudomonadota</taxon>
        <taxon>Alphaproteobacteria</taxon>
        <taxon>Rhodobacterales</taxon>
        <taxon>Paracoccaceae</taxon>
        <taxon>Thioclava</taxon>
    </lineage>
</organism>
<dbReference type="CDD" id="cd00090">
    <property type="entry name" value="HTH_ARSR"/>
    <property type="match status" value="1"/>
</dbReference>
<dbReference type="PANTHER" id="PTHR43428:SF1">
    <property type="entry name" value="ARSENATE REDUCTASE"/>
    <property type="match status" value="1"/>
</dbReference>
<comment type="caution">
    <text evidence="3">The sequence shown here is derived from an EMBL/GenBank/DDBJ whole genome shotgun (WGS) entry which is preliminary data.</text>
</comment>
<dbReference type="SMART" id="SM00226">
    <property type="entry name" value="LMWPc"/>
    <property type="match status" value="1"/>
</dbReference>
<sequence>MEKQISDQLTTLGHPHRLALFRLLMRRYPDRLPAGEIALALGLKASTLSAYLASLLQVGLVSQERAGTQRLYQIDMESVRQVFDYLLFDCCRGRPEICAPASREEVRATLDSGRKYNVLFICTGNSARSIFAESLLRKQAGDRFNAYSAGTQASSQLNPFALDLLKMKGHDIAPLRAKNIAEFSQGDAPNFDFVFTVCDNAANEECPAWKGQPISGHWGVPDPVKVQGTQAEKAIAFQQAYGGLKRRIEAFTALPIASLERIALQSAIDDIARQTQESKQ</sequence>
<evidence type="ECO:0000313" key="3">
    <source>
        <dbReference type="EMBL" id="MEX1662053.1"/>
    </source>
</evidence>
<accession>A0ABV3TM67</accession>